<dbReference type="InterPro" id="IPR037188">
    <property type="entry name" value="Sdo1/SBDS_central_sf"/>
</dbReference>
<keyword evidence="12" id="KW-1185">Reference proteome</keyword>
<dbReference type="NCBIfam" id="TIGR00291">
    <property type="entry name" value="RNA_SBDS"/>
    <property type="match status" value="1"/>
</dbReference>
<evidence type="ECO:0000256" key="7">
    <source>
        <dbReference type="ARBA" id="ARBA00049708"/>
    </source>
</evidence>
<dbReference type="Pfam" id="PF20268">
    <property type="entry name" value="SBDS_C"/>
    <property type="match status" value="1"/>
</dbReference>
<sequence>MAVINQPNTQIKLTNVSIVKLKVTPVKGKKQQFEIACYKNKIQDYKNGIENDLDEILQINEIFNNVNKGIAASNTALKECFPQYTQGNNNSVNKEKIIREILNKGEINLTNLEREHKLKNINNEILQIVSNKTINPKNKKRYPPSIIYKALTLLNFKVNLSQSAKIQSLNAIKLLIEKQIIPIKRCKMLIKTIISNKDIVDLDRLSLLYINKKVEQNENGQIEVTGLIDPTAYREILKLVSNEEEQNMVQVLDMSVIEA</sequence>
<dbReference type="GO" id="GO:0042256">
    <property type="term" value="P:cytosolic ribosome assembly"/>
    <property type="evidence" value="ECO:0007669"/>
    <property type="project" value="InterPro"/>
</dbReference>
<dbReference type="InterPro" id="IPR036786">
    <property type="entry name" value="Ribosome_mat_SBDS_N_sf"/>
</dbReference>
<dbReference type="SUPFAM" id="SSF89895">
    <property type="entry name" value="FYSH domain"/>
    <property type="match status" value="1"/>
</dbReference>
<dbReference type="PANTHER" id="PTHR10927:SF1">
    <property type="entry name" value="RIBOSOME MATURATION PROTEIN SBDS"/>
    <property type="match status" value="1"/>
</dbReference>
<dbReference type="GO" id="GO:0005634">
    <property type="term" value="C:nucleus"/>
    <property type="evidence" value="ECO:0007669"/>
    <property type="project" value="UniProtKB-SubCell"/>
</dbReference>
<dbReference type="OrthoDB" id="10253092at2759"/>
<keyword evidence="5" id="KW-0690">Ribosome biogenesis</keyword>
<dbReference type="AlphaFoldDB" id="A0A1E5R8S7"/>
<accession>A0A1E5R8S7</accession>
<comment type="subunit">
    <text evidence="7">Associates with the 60S ribosomal subunit.</text>
</comment>
<evidence type="ECO:0000256" key="4">
    <source>
        <dbReference type="ARBA" id="ARBA00022490"/>
    </source>
</evidence>
<dbReference type="PROSITE" id="PS01267">
    <property type="entry name" value="UPF0023"/>
    <property type="match status" value="1"/>
</dbReference>
<dbReference type="GO" id="GO:0005737">
    <property type="term" value="C:cytoplasm"/>
    <property type="evidence" value="ECO:0007669"/>
    <property type="project" value="UniProtKB-SubCell"/>
</dbReference>
<keyword evidence="4" id="KW-0963">Cytoplasm</keyword>
<name>A0A1E5R8S7_9ASCO</name>
<dbReference type="InterPro" id="IPR002140">
    <property type="entry name" value="Sdo1/SBDS"/>
</dbReference>
<evidence type="ECO:0000313" key="11">
    <source>
        <dbReference type="EMBL" id="OEJ83288.1"/>
    </source>
</evidence>
<gene>
    <name evidence="11" type="ORF">AWRI3578_g2772</name>
</gene>
<protein>
    <submittedName>
        <fullName evidence="11">Ribosome maturation protein SDO1</fullName>
    </submittedName>
</protein>
<feature type="domain" description="Ribosome maturation protein SDO1/SBDS N-terminal" evidence="8">
    <location>
        <begin position="26"/>
        <end position="114"/>
    </location>
</feature>
<evidence type="ECO:0000313" key="12">
    <source>
        <dbReference type="Proteomes" id="UP000095605"/>
    </source>
</evidence>
<evidence type="ECO:0000259" key="9">
    <source>
        <dbReference type="Pfam" id="PF09377"/>
    </source>
</evidence>
<comment type="caution">
    <text evidence="11">The sequence shown here is derived from an EMBL/GenBank/DDBJ whole genome shotgun (WGS) entry which is preliminary data.</text>
</comment>
<dbReference type="Proteomes" id="UP000095605">
    <property type="component" value="Unassembled WGS sequence"/>
</dbReference>
<dbReference type="SUPFAM" id="SSF109728">
    <property type="entry name" value="Hypothetical protein AF0491, middle domain"/>
    <property type="match status" value="1"/>
</dbReference>
<proteinExistence type="inferred from homology"/>
<dbReference type="InterPro" id="IPR018978">
    <property type="entry name" value="SDO1/SBDS_central"/>
</dbReference>
<dbReference type="Pfam" id="PF01172">
    <property type="entry name" value="SBDS_N"/>
    <property type="match status" value="1"/>
</dbReference>
<organism evidence="11 12">
    <name type="scientific">Hanseniaspora opuntiae</name>
    <dbReference type="NCBI Taxonomy" id="211096"/>
    <lineage>
        <taxon>Eukaryota</taxon>
        <taxon>Fungi</taxon>
        <taxon>Dikarya</taxon>
        <taxon>Ascomycota</taxon>
        <taxon>Saccharomycotina</taxon>
        <taxon>Saccharomycetes</taxon>
        <taxon>Saccharomycodales</taxon>
        <taxon>Saccharomycodaceae</taxon>
        <taxon>Hanseniaspora</taxon>
    </lineage>
</organism>
<dbReference type="InterPro" id="IPR019783">
    <property type="entry name" value="SDO1/SBDS_N"/>
</dbReference>
<keyword evidence="6" id="KW-0539">Nucleus</keyword>
<dbReference type="InterPro" id="IPR046928">
    <property type="entry name" value="SDO1/SBDS_C"/>
</dbReference>
<comment type="subcellular location">
    <subcellularLocation>
        <location evidence="2">Cytoplasm</location>
    </subcellularLocation>
    <subcellularLocation>
        <location evidence="1">Nucleus</location>
    </subcellularLocation>
</comment>
<dbReference type="InterPro" id="IPR018023">
    <property type="entry name" value="Ribosome_mat_SBDS_CS"/>
</dbReference>
<dbReference type="EMBL" id="LPNL01000007">
    <property type="protein sequence ID" value="OEJ83288.1"/>
    <property type="molecule type" value="Genomic_DNA"/>
</dbReference>
<evidence type="ECO:0000256" key="3">
    <source>
        <dbReference type="ARBA" id="ARBA00007433"/>
    </source>
</evidence>
<feature type="domain" description="Ribosome maturation protein SDO1/SBDS central" evidence="9">
    <location>
        <begin position="123"/>
        <end position="185"/>
    </location>
</feature>
<feature type="domain" description="Ribosome maturation protein SDO1/SBDS C-terminal" evidence="10">
    <location>
        <begin position="211"/>
        <end position="254"/>
    </location>
</feature>
<comment type="similarity">
    <text evidence="3">Belongs to the SDO1/SBDS family.</text>
</comment>
<evidence type="ECO:0000256" key="5">
    <source>
        <dbReference type="ARBA" id="ARBA00022517"/>
    </source>
</evidence>
<dbReference type="InterPro" id="IPR039100">
    <property type="entry name" value="Sdo1/SBDS-like"/>
</dbReference>
<evidence type="ECO:0000259" key="8">
    <source>
        <dbReference type="Pfam" id="PF01172"/>
    </source>
</evidence>
<dbReference type="Gene3D" id="1.10.10.900">
    <property type="entry name" value="SBDS protein C-terminal domain, subdomain 1"/>
    <property type="match status" value="1"/>
</dbReference>
<evidence type="ECO:0000256" key="1">
    <source>
        <dbReference type="ARBA" id="ARBA00004123"/>
    </source>
</evidence>
<evidence type="ECO:0000256" key="6">
    <source>
        <dbReference type="ARBA" id="ARBA00023242"/>
    </source>
</evidence>
<reference evidence="12" key="1">
    <citation type="journal article" date="2016" name="Genome Announc.">
        <title>Genome sequences of three species of Hanseniaspora isolated from spontaneous wine fermentations.</title>
        <authorList>
            <person name="Sternes P.R."/>
            <person name="Lee D."/>
            <person name="Kutyna D.R."/>
            <person name="Borneman A.R."/>
        </authorList>
    </citation>
    <scope>NUCLEOTIDE SEQUENCE [LARGE SCALE GENOMIC DNA]</scope>
    <source>
        <strain evidence="12">AWRI3578</strain>
    </source>
</reference>
<evidence type="ECO:0000256" key="2">
    <source>
        <dbReference type="ARBA" id="ARBA00004496"/>
    </source>
</evidence>
<evidence type="ECO:0000259" key="10">
    <source>
        <dbReference type="Pfam" id="PF20268"/>
    </source>
</evidence>
<dbReference type="Pfam" id="PF09377">
    <property type="entry name" value="SBDS_domain_II"/>
    <property type="match status" value="1"/>
</dbReference>
<dbReference type="PANTHER" id="PTHR10927">
    <property type="entry name" value="RIBOSOME MATURATION PROTEIN SBDS"/>
    <property type="match status" value="1"/>
</dbReference>
<dbReference type="Gene3D" id="3.30.1250.10">
    <property type="entry name" value="Ribosome maturation protein SBDS, N-terminal domain"/>
    <property type="match status" value="1"/>
</dbReference>